<organism evidence="2 3">
    <name type="scientific">Rhizobium leguminosarum</name>
    <dbReference type="NCBI Taxonomy" id="384"/>
    <lineage>
        <taxon>Bacteria</taxon>
        <taxon>Pseudomonadati</taxon>
        <taxon>Pseudomonadota</taxon>
        <taxon>Alphaproteobacteria</taxon>
        <taxon>Hyphomicrobiales</taxon>
        <taxon>Rhizobiaceae</taxon>
        <taxon>Rhizobium/Agrobacterium group</taxon>
        <taxon>Rhizobium</taxon>
    </lineage>
</organism>
<reference evidence="2 3" key="1">
    <citation type="submission" date="2017-11" db="EMBL/GenBank/DDBJ databases">
        <title>Complete genome of Rhizobium leguminosarum Norway, an ineffective micro-symbiont.</title>
        <authorList>
            <person name="Hoffrichter A."/>
            <person name="Liang J."/>
            <person name="Brachmann A."/>
            <person name="Marin M."/>
        </authorList>
    </citation>
    <scope>NUCLEOTIDE SEQUENCE [LARGE SCALE GENOMIC DNA]</scope>
    <source>
        <strain evidence="2 3">Norway</strain>
    </source>
</reference>
<evidence type="ECO:0000256" key="1">
    <source>
        <dbReference type="SAM" id="MobiDB-lite"/>
    </source>
</evidence>
<feature type="compositionally biased region" description="Polar residues" evidence="1">
    <location>
        <begin position="79"/>
        <end position="88"/>
    </location>
</feature>
<accession>A0A2K9Z0U4</accession>
<dbReference type="Proteomes" id="UP000238523">
    <property type="component" value="Chromosome"/>
</dbReference>
<feature type="compositionally biased region" description="Polar residues" evidence="1">
    <location>
        <begin position="54"/>
        <end position="64"/>
    </location>
</feature>
<protein>
    <submittedName>
        <fullName evidence="2">Uncharacterized protein</fullName>
    </submittedName>
</protein>
<gene>
    <name evidence="2" type="ORF">CUJ84_Chr001482</name>
</gene>
<feature type="region of interest" description="Disordered" evidence="1">
    <location>
        <begin position="51"/>
        <end position="94"/>
    </location>
</feature>
<evidence type="ECO:0000313" key="2">
    <source>
        <dbReference type="EMBL" id="AUW41872.1"/>
    </source>
</evidence>
<proteinExistence type="predicted"/>
<evidence type="ECO:0000313" key="3">
    <source>
        <dbReference type="Proteomes" id="UP000238523"/>
    </source>
</evidence>
<dbReference type="AlphaFoldDB" id="A0A2K9Z0U4"/>
<sequence length="94" mass="10546">MLANMLRLVKNKEGTKAGNKAVAEEVDLLSTWTDLWQIGEGQDCCRSYRVPAPSDSQAQSGHFSNTRKKEKIPVDNRTYMEQSENITSKGEPDD</sequence>
<name>A0A2K9Z0U4_RHILE</name>
<dbReference type="EMBL" id="CP025012">
    <property type="protein sequence ID" value="AUW41872.1"/>
    <property type="molecule type" value="Genomic_DNA"/>
</dbReference>